<dbReference type="Pfam" id="PF10343">
    <property type="entry name" value="Q_salvage"/>
    <property type="match status" value="1"/>
</dbReference>
<proteinExistence type="inferred from homology"/>
<accession>A0AAV2Q492</accession>
<dbReference type="InterPro" id="IPR019438">
    <property type="entry name" value="Q_salvage"/>
</dbReference>
<name>A0AAV2Q492_MEGNR</name>
<dbReference type="Proteomes" id="UP001497623">
    <property type="component" value="Unassembled WGS sequence"/>
</dbReference>
<comment type="caution">
    <text evidence="7">The sequence shown here is derived from an EMBL/GenBank/DDBJ whole genome shotgun (WGS) entry which is preliminary data.</text>
</comment>
<dbReference type="PANTHER" id="PTHR21314">
    <property type="entry name" value="QUEUOSINE 5'-PHOSPHATE N-GLYCOSYLASE_HYDROLASE-RELATED"/>
    <property type="match status" value="1"/>
</dbReference>
<evidence type="ECO:0000256" key="4">
    <source>
        <dbReference type="ARBA" id="ARBA00035393"/>
    </source>
</evidence>
<evidence type="ECO:0000313" key="8">
    <source>
        <dbReference type="Proteomes" id="UP001497623"/>
    </source>
</evidence>
<dbReference type="GO" id="GO:0016787">
    <property type="term" value="F:hydrolase activity"/>
    <property type="evidence" value="ECO:0007669"/>
    <property type="project" value="UniProtKB-KW"/>
</dbReference>
<comment type="similarity">
    <text evidence="2 6">Belongs to the QNG1 protein family.</text>
</comment>
<keyword evidence="1 6" id="KW-0378">Hydrolase</keyword>
<reference evidence="7 8" key="1">
    <citation type="submission" date="2024-05" db="EMBL/GenBank/DDBJ databases">
        <authorList>
            <person name="Wallberg A."/>
        </authorList>
    </citation>
    <scope>NUCLEOTIDE SEQUENCE [LARGE SCALE GENOMIC DNA]</scope>
</reference>
<gene>
    <name evidence="7" type="ORF">MNOR_LOCUS7576</name>
</gene>
<dbReference type="GO" id="GO:0006400">
    <property type="term" value="P:tRNA modification"/>
    <property type="evidence" value="ECO:0007669"/>
    <property type="project" value="TreeGrafter"/>
</dbReference>
<comment type="function">
    <text evidence="6">Catalyzes the hydrolysis of queuosine 5'-phosphate, releasing the nucleobase queuine (q). Is required for salvage of queuine from exogenous queuosine (Q) that is imported and then converted to queuosine 5'-phosphate intracellularly.</text>
</comment>
<organism evidence="7 8">
    <name type="scientific">Meganyctiphanes norvegica</name>
    <name type="common">Northern krill</name>
    <name type="synonym">Thysanopoda norvegica</name>
    <dbReference type="NCBI Taxonomy" id="48144"/>
    <lineage>
        <taxon>Eukaryota</taxon>
        <taxon>Metazoa</taxon>
        <taxon>Ecdysozoa</taxon>
        <taxon>Arthropoda</taxon>
        <taxon>Crustacea</taxon>
        <taxon>Multicrustacea</taxon>
        <taxon>Malacostraca</taxon>
        <taxon>Eumalacostraca</taxon>
        <taxon>Eucarida</taxon>
        <taxon>Euphausiacea</taxon>
        <taxon>Euphausiidae</taxon>
        <taxon>Meganyctiphanes</taxon>
    </lineage>
</organism>
<dbReference type="EC" id="3.2.2.-" evidence="6"/>
<evidence type="ECO:0000256" key="6">
    <source>
        <dbReference type="RuleBase" id="RU365002"/>
    </source>
</evidence>
<dbReference type="AlphaFoldDB" id="A0AAV2Q492"/>
<evidence type="ECO:0000256" key="3">
    <source>
        <dbReference type="ARBA" id="ARBA00035306"/>
    </source>
</evidence>
<evidence type="ECO:0000313" key="7">
    <source>
        <dbReference type="EMBL" id="CAL4069043.1"/>
    </source>
</evidence>
<keyword evidence="8" id="KW-1185">Reference proteome</keyword>
<dbReference type="EMBL" id="CAXKWB010003366">
    <property type="protein sequence ID" value="CAL4069043.1"/>
    <property type="molecule type" value="Genomic_DNA"/>
</dbReference>
<comment type="catalytic activity">
    <reaction evidence="5 6">
        <text>queuosine 5'-phosphate + H2O = queuine + D-ribose 5-phosphate</text>
        <dbReference type="Rhea" id="RHEA:75387"/>
        <dbReference type="ChEBI" id="CHEBI:15377"/>
        <dbReference type="ChEBI" id="CHEBI:17433"/>
        <dbReference type="ChEBI" id="CHEBI:78346"/>
        <dbReference type="ChEBI" id="CHEBI:194371"/>
    </reaction>
    <physiologicalReaction direction="left-to-right" evidence="5 6">
        <dbReference type="Rhea" id="RHEA:75388"/>
    </physiologicalReaction>
</comment>
<protein>
    <recommendedName>
        <fullName evidence="3 6">Queuosine 5'-phosphate N-glycosylase/hydrolase</fullName>
        <ecNumber evidence="6">3.2.2.-</ecNumber>
    </recommendedName>
    <alternativeName>
        <fullName evidence="4 6">Queuosine-nucleotide N-glycosylase/hydrolase</fullName>
    </alternativeName>
</protein>
<evidence type="ECO:0000256" key="2">
    <source>
        <dbReference type="ARBA" id="ARBA00035119"/>
    </source>
</evidence>
<evidence type="ECO:0000256" key="5">
    <source>
        <dbReference type="ARBA" id="ARBA00048204"/>
    </source>
</evidence>
<sequence>VMFWYWCCRMLMPREAGKFISGVAKDVFIKGEGVTKVANIIAEAVKNGKLDPESFKQNEVLPLDKGLTNQQLSDWIFLVDAINFNFWTPNGVPKYVVKHNGVKRAGYLGMVLAVNRAIDEGKPMYDPNYYSKLTVADLKNIFRSETKSLLPLFEERVKVLKAVGEKLIEKYDGSFLNVLKLAEGSAMKLVKLIMDEFEPFRDTAVIEGQEVALLKRAQIVAADIWMLYCGQDLGSFADIDSLTMFADYRVPQAMVHFGALKYSTSLMNKLENEYLFKSGEREEVEIRGASIHATELIVAETRKILESLGLSPNGINSIKVDFFLWDYRVSNSKMLEPVPYHRVRCIYY</sequence>
<evidence type="ECO:0000256" key="1">
    <source>
        <dbReference type="ARBA" id="ARBA00022801"/>
    </source>
</evidence>
<feature type="non-terminal residue" evidence="7">
    <location>
        <position position="1"/>
    </location>
</feature>
<dbReference type="PANTHER" id="PTHR21314:SF0">
    <property type="entry name" value="QUEUOSINE 5'-PHOSPHATE N-GLYCOSYLASE_HYDROLASE"/>
    <property type="match status" value="1"/>
</dbReference>